<name>A0A0U5FTM1_ASPCI</name>
<accession>A0A0U5FTM1</accession>
<dbReference type="Pfam" id="PF07958">
    <property type="entry name" value="DUF1688"/>
    <property type="match status" value="1"/>
</dbReference>
<dbReference type="PANTHER" id="PTHR31687">
    <property type="match status" value="1"/>
</dbReference>
<organism evidence="1 2">
    <name type="scientific">Aspergillus calidoustus</name>
    <dbReference type="NCBI Taxonomy" id="454130"/>
    <lineage>
        <taxon>Eukaryota</taxon>
        <taxon>Fungi</taxon>
        <taxon>Dikarya</taxon>
        <taxon>Ascomycota</taxon>
        <taxon>Pezizomycotina</taxon>
        <taxon>Eurotiomycetes</taxon>
        <taxon>Eurotiomycetidae</taxon>
        <taxon>Eurotiales</taxon>
        <taxon>Aspergillaceae</taxon>
        <taxon>Aspergillus</taxon>
        <taxon>Aspergillus subgen. Nidulantes</taxon>
    </lineage>
</organism>
<sequence length="444" mass="48767">MDPAIDHLLSLQAVRERAHIVFDLAKQGLLNHFDYHLDRLDAVVEYVIGIIQRDFGPNNFHSIPPHGRWQHFDVGNVPRIQKLISQWDAAGYDAVEKVRSLVDLFFVSVLLDAGAGDRWKFTEPGTGNVYTRSEGIAVASLYMFLDGDFSVVGKREEGGRRDLVDGAALKAITVETLYNGFQIDEENPLVGAEARVEILQRLGQSLLDNEDIFGPSGRPGLLVDYLKRSGGGVDELDYALLWSTLQKLLIPIWPSDRTRVAGKPVGDAWPLSVLAKHKHDTASASASNEPAEPEPATIQPFHKLTQWLAYSLKVPFERLLSTTWANAELGTGLPEYRNGGLFVDLGVITLKPSALEKGLQTSGGELPCFGAGDDEIVEWRAMTVALLDELHQRILASGKFGDVKLTLPQVLEAGSWKAGREIAAQKRPETKCSPILNSGDGTLF</sequence>
<evidence type="ECO:0000313" key="2">
    <source>
        <dbReference type="Proteomes" id="UP000054771"/>
    </source>
</evidence>
<evidence type="ECO:0008006" key="3">
    <source>
        <dbReference type="Google" id="ProtNLM"/>
    </source>
</evidence>
<dbReference type="STRING" id="454130.A0A0U5FTM1"/>
<protein>
    <recommendedName>
        <fullName evidence="3">DUF1688 domain-containing protein</fullName>
    </recommendedName>
</protein>
<reference evidence="2" key="1">
    <citation type="journal article" date="2016" name="Genome Announc.">
        <title>Draft genome sequences of fungus Aspergillus calidoustus.</title>
        <authorList>
            <person name="Horn F."/>
            <person name="Linde J."/>
            <person name="Mattern D.J."/>
            <person name="Walther G."/>
            <person name="Guthke R."/>
            <person name="Scherlach K."/>
            <person name="Martin K."/>
            <person name="Brakhage A.A."/>
            <person name="Petzke L."/>
            <person name="Valiante V."/>
        </authorList>
    </citation>
    <scope>NUCLEOTIDE SEQUENCE [LARGE SCALE GENOMIC DNA]</scope>
    <source>
        <strain evidence="2">SF006504</strain>
    </source>
</reference>
<dbReference type="OMA" id="GPDKYHL"/>
<evidence type="ECO:0000313" key="1">
    <source>
        <dbReference type="EMBL" id="CEL01991.1"/>
    </source>
</evidence>
<dbReference type="AlphaFoldDB" id="A0A0U5FTM1"/>
<proteinExistence type="predicted"/>
<gene>
    <name evidence="1" type="ORF">ASPCAL01567</name>
</gene>
<dbReference type="InterPro" id="IPR012469">
    <property type="entry name" value="DUF1688"/>
</dbReference>
<dbReference type="OrthoDB" id="2153176at2759"/>
<dbReference type="PANTHER" id="PTHR31687:SF3">
    <property type="entry name" value="PROTEIN URG3"/>
    <property type="match status" value="1"/>
</dbReference>
<dbReference type="EMBL" id="CDMC01000001">
    <property type="protein sequence ID" value="CEL01991.1"/>
    <property type="molecule type" value="Genomic_DNA"/>
</dbReference>
<keyword evidence="2" id="KW-1185">Reference proteome</keyword>
<dbReference type="Proteomes" id="UP000054771">
    <property type="component" value="Unassembled WGS sequence"/>
</dbReference>